<reference evidence="2" key="1">
    <citation type="submission" date="2014-09" db="EMBL/GenBank/DDBJ databases">
        <title>Genome sequence of the luminous mushroom Mycena chlorophos for searching fungal bioluminescence genes.</title>
        <authorList>
            <person name="Tanaka Y."/>
            <person name="Kasuga D."/>
            <person name="Oba Y."/>
            <person name="Hase S."/>
            <person name="Sato K."/>
            <person name="Oba Y."/>
            <person name="Sakakibara Y."/>
        </authorList>
    </citation>
    <scope>NUCLEOTIDE SEQUENCE</scope>
</reference>
<protein>
    <recommendedName>
        <fullName evidence="1">F-box domain-containing protein</fullName>
    </recommendedName>
</protein>
<proteinExistence type="predicted"/>
<dbReference type="Proteomes" id="UP000815677">
    <property type="component" value="Unassembled WGS sequence"/>
</dbReference>
<sequence>MHPFPFLELPRDLGLTILDLLSEDDILDLCQVNTTLRALSISVLLTRHHMNDASLELKQSFKVSYAALRTLQACYPTRISALRQLEVEFATCPWDDRRKAWKALAALARYVPPIETVSLSLATPEAPASVKSFIPEAVLALLRAPTRPVVIIQHLYATIVRPKRSSILERAWNSVNPRANGNENPVDEDQLLQKLQFTLAASSSLLHQRLSGIYVRSFLEPSAALGACLIVNPPHVLYLKVSTEWNHLLPRLTLPCLRNLCVEIDLHDSVLAPFLQRHGKIERLDISGDWIDVGSPPTSTLPNLSYFSGSCSVIAHALKTPEALPSLHTVGIGHGPSDINDAGSFHAVLQALSEPSCASITSLIIHLDTIDASWAPWKDCDATATTPRMELRHIRDLRVSGWRSDIVGTHAGFARWLAGTFPGLAKITMARKYDAAMKPLDTDELFAQIKAACPRRLLVFTDEASEQFLVA</sequence>
<dbReference type="PROSITE" id="PS50181">
    <property type="entry name" value="FBOX"/>
    <property type="match status" value="1"/>
</dbReference>
<feature type="domain" description="F-box" evidence="1">
    <location>
        <begin position="3"/>
        <end position="39"/>
    </location>
</feature>
<evidence type="ECO:0000313" key="3">
    <source>
        <dbReference type="Proteomes" id="UP000815677"/>
    </source>
</evidence>
<name>A0ABQ0LXF8_MYCCL</name>
<keyword evidence="3" id="KW-1185">Reference proteome</keyword>
<dbReference type="InterPro" id="IPR001810">
    <property type="entry name" value="F-box_dom"/>
</dbReference>
<evidence type="ECO:0000313" key="2">
    <source>
        <dbReference type="EMBL" id="GAT55662.1"/>
    </source>
</evidence>
<organism evidence="2 3">
    <name type="scientific">Mycena chlorophos</name>
    <name type="common">Agaric fungus</name>
    <name type="synonym">Agaricus chlorophos</name>
    <dbReference type="NCBI Taxonomy" id="658473"/>
    <lineage>
        <taxon>Eukaryota</taxon>
        <taxon>Fungi</taxon>
        <taxon>Dikarya</taxon>
        <taxon>Basidiomycota</taxon>
        <taxon>Agaricomycotina</taxon>
        <taxon>Agaricomycetes</taxon>
        <taxon>Agaricomycetidae</taxon>
        <taxon>Agaricales</taxon>
        <taxon>Marasmiineae</taxon>
        <taxon>Mycenaceae</taxon>
        <taxon>Mycena</taxon>
    </lineage>
</organism>
<accession>A0ABQ0LXF8</accession>
<dbReference type="EMBL" id="DF849055">
    <property type="protein sequence ID" value="GAT55662.1"/>
    <property type="molecule type" value="Genomic_DNA"/>
</dbReference>
<evidence type="ECO:0000259" key="1">
    <source>
        <dbReference type="PROSITE" id="PS50181"/>
    </source>
</evidence>
<gene>
    <name evidence="2" type="ORF">MCHLO_12404</name>
</gene>